<dbReference type="AlphaFoldDB" id="A0A5R9J775"/>
<proteinExistence type="predicted"/>
<reference evidence="2 3" key="1">
    <citation type="submission" date="2019-05" db="EMBL/GenBank/DDBJ databases">
        <authorList>
            <person name="Pankratov T."/>
            <person name="Grouzdev D."/>
        </authorList>
    </citation>
    <scope>NUCLEOTIDE SEQUENCE [LARGE SCALE GENOMIC DNA]</scope>
    <source>
        <strain evidence="2 3">KEBCLARHB70R</strain>
    </source>
</reference>
<keyword evidence="1" id="KW-0812">Transmembrane</keyword>
<evidence type="ECO:0000313" key="2">
    <source>
        <dbReference type="EMBL" id="TLU73474.1"/>
    </source>
</evidence>
<keyword evidence="1" id="KW-0472">Membrane</keyword>
<evidence type="ECO:0000313" key="3">
    <source>
        <dbReference type="Proteomes" id="UP000305654"/>
    </source>
</evidence>
<dbReference type="EMBL" id="VCDI01000002">
    <property type="protein sequence ID" value="TLU73474.1"/>
    <property type="molecule type" value="Genomic_DNA"/>
</dbReference>
<organism evidence="2 3">
    <name type="scientific">Lichenicoccus roseus</name>
    <dbReference type="NCBI Taxonomy" id="2683649"/>
    <lineage>
        <taxon>Bacteria</taxon>
        <taxon>Pseudomonadati</taxon>
        <taxon>Pseudomonadota</taxon>
        <taxon>Alphaproteobacteria</taxon>
        <taxon>Acetobacterales</taxon>
        <taxon>Acetobacteraceae</taxon>
        <taxon>Lichenicoccus</taxon>
    </lineage>
</organism>
<dbReference type="RefSeq" id="WP_138325554.1">
    <property type="nucleotide sequence ID" value="NZ_VCDI01000002.1"/>
</dbReference>
<feature type="transmembrane region" description="Helical" evidence="1">
    <location>
        <begin position="16"/>
        <end position="38"/>
    </location>
</feature>
<dbReference type="OrthoDB" id="129807at2"/>
<protein>
    <submittedName>
        <fullName evidence="2">Uncharacterized protein</fullName>
    </submittedName>
</protein>
<keyword evidence="3" id="KW-1185">Reference proteome</keyword>
<gene>
    <name evidence="2" type="ORF">FE263_08795</name>
</gene>
<accession>A0A5R9J775</accession>
<name>A0A5R9J775_9PROT</name>
<feature type="transmembrane region" description="Helical" evidence="1">
    <location>
        <begin position="88"/>
        <end position="108"/>
    </location>
</feature>
<dbReference type="Proteomes" id="UP000305654">
    <property type="component" value="Unassembled WGS sequence"/>
</dbReference>
<keyword evidence="1" id="KW-1133">Transmembrane helix</keyword>
<comment type="caution">
    <text evidence="2">The sequence shown here is derived from an EMBL/GenBank/DDBJ whole genome shotgun (WGS) entry which is preliminary data.</text>
</comment>
<evidence type="ECO:0000256" key="1">
    <source>
        <dbReference type="SAM" id="Phobius"/>
    </source>
</evidence>
<sequence>MSRPDSHEPGRTPPGLLLGAAIGSVAGAAAVLGGGLLWRWRQATPGIAAGAEDLGARGLPETPPSPAALERGFEPSDMRAGTLARSMAVLFLAAFVAIALTVAMLAAFGHARRGIPAPTRLQDTTIVPPQPRLQADPLQEYKDAMQAMDRAAGSWSWLDAAHTHARVPLQRGAALSVGHSLDDDATPVAP</sequence>